<sequence>MAESKVFAIVIIIQICVLPLHTHCQDSIGLVSLNAWVEMYSDCFITIITFGENYNLFAQPIQHPVMILQTGKLNFERFLLDRRDGHECKASLIYKPNLEVEIHAGISVIDFWWFTRGTKTHLAVRHEFVPRAEKELRRISSLQTDITNIDLSRVAILVSENSPSDQLKVENIFVYCFYCKQFKKYSISCNNLSTCKDAIDSYHQQDWKHVGFFVNNAKDLQRAISVANASNQLSFKTLFKENIATLTYSHVLRHLSNFALRRPITARNDGFRTMEYMILTPRPVSVVPVLSVADTFVTCDHSIVNQEGYRFLIKPFDPFTWYTLLACASTLLAIQYCIGKCRDCNAEIFQIISILLENYFKPGIIPSGIKRRILYTLTITWTFVSIILGNAYKGVLTSELTAESKIDPPTFNDLFKHNFSIYNSMTPHIKDIICSSRSVVLPPDVGLEGLLATHSRESVVDYIFDAGSRIESLLLHKKICDETADSFCKTRFLSQFVIAKELRDRMQFPKHYPVVSIEEEVLKCNRSAWLGSLLELRALMRDHERGQNNRRLLMSKEVILRKDV</sequence>
<evidence type="ECO:0000313" key="2">
    <source>
        <dbReference type="EMBL" id="CAG7732190.1"/>
    </source>
</evidence>
<gene>
    <name evidence="2" type="ORF">AFUS01_LOCUS20722</name>
</gene>
<accession>A0A8J2KTW9</accession>
<feature type="signal peptide" evidence="1">
    <location>
        <begin position="1"/>
        <end position="24"/>
    </location>
</feature>
<dbReference type="EMBL" id="CAJVCH010226459">
    <property type="protein sequence ID" value="CAG7732190.1"/>
    <property type="molecule type" value="Genomic_DNA"/>
</dbReference>
<dbReference type="AlphaFoldDB" id="A0A8J2KTW9"/>
<protein>
    <recommendedName>
        <fullName evidence="4">Ionotropic glutamate receptor C-terminal domain-containing protein</fullName>
    </recommendedName>
</protein>
<keyword evidence="1" id="KW-0732">Signal</keyword>
<comment type="caution">
    <text evidence="2">The sequence shown here is derived from an EMBL/GenBank/DDBJ whole genome shotgun (WGS) entry which is preliminary data.</text>
</comment>
<proteinExistence type="predicted"/>
<keyword evidence="3" id="KW-1185">Reference proteome</keyword>
<feature type="chain" id="PRO_5035231846" description="Ionotropic glutamate receptor C-terminal domain-containing protein" evidence="1">
    <location>
        <begin position="25"/>
        <end position="564"/>
    </location>
</feature>
<dbReference type="Proteomes" id="UP000708208">
    <property type="component" value="Unassembled WGS sequence"/>
</dbReference>
<evidence type="ECO:0008006" key="4">
    <source>
        <dbReference type="Google" id="ProtNLM"/>
    </source>
</evidence>
<reference evidence="2" key="1">
    <citation type="submission" date="2021-06" db="EMBL/GenBank/DDBJ databases">
        <authorList>
            <person name="Hodson N. C."/>
            <person name="Mongue J. A."/>
            <person name="Jaron S. K."/>
        </authorList>
    </citation>
    <scope>NUCLEOTIDE SEQUENCE</scope>
</reference>
<name>A0A8J2KTW9_9HEXA</name>
<evidence type="ECO:0000256" key="1">
    <source>
        <dbReference type="SAM" id="SignalP"/>
    </source>
</evidence>
<feature type="non-terminal residue" evidence="2">
    <location>
        <position position="564"/>
    </location>
</feature>
<evidence type="ECO:0000313" key="3">
    <source>
        <dbReference type="Proteomes" id="UP000708208"/>
    </source>
</evidence>
<organism evidence="2 3">
    <name type="scientific">Allacma fusca</name>
    <dbReference type="NCBI Taxonomy" id="39272"/>
    <lineage>
        <taxon>Eukaryota</taxon>
        <taxon>Metazoa</taxon>
        <taxon>Ecdysozoa</taxon>
        <taxon>Arthropoda</taxon>
        <taxon>Hexapoda</taxon>
        <taxon>Collembola</taxon>
        <taxon>Symphypleona</taxon>
        <taxon>Sminthuridae</taxon>
        <taxon>Allacma</taxon>
    </lineage>
</organism>